<gene>
    <name evidence="2" type="ORF">JIG36_00450</name>
</gene>
<proteinExistence type="predicted"/>
<accession>A0ABS2A2G7</accession>
<feature type="transmembrane region" description="Helical" evidence="1">
    <location>
        <begin position="78"/>
        <end position="102"/>
    </location>
</feature>
<dbReference type="EMBL" id="JAENHP010000001">
    <property type="protein sequence ID" value="MBM2614024.1"/>
    <property type="molecule type" value="Genomic_DNA"/>
</dbReference>
<evidence type="ECO:0000313" key="3">
    <source>
        <dbReference type="Proteomes" id="UP000632138"/>
    </source>
</evidence>
<dbReference type="RefSeq" id="WP_203373950.1">
    <property type="nucleotide sequence ID" value="NZ_JAENHP010000001.1"/>
</dbReference>
<keyword evidence="1" id="KW-0812">Transmembrane</keyword>
<comment type="caution">
    <text evidence="2">The sequence shown here is derived from an EMBL/GenBank/DDBJ whole genome shotgun (WGS) entry which is preliminary data.</text>
</comment>
<sequence length="140" mass="14556">MTTTVATRGSAPTSDRAGAWTLVGVQYGFSALYALCGYLAMARAADLAGHWYIPAQGDAVTADLDISSGWVWTLPVGVVLSLGPVLAGLGLFVSVMAFLLGYTHGRRHVYALIGSTVAMLLVLVVSLTPAAQSVSGWLLD</sequence>
<keyword evidence="1" id="KW-1133">Transmembrane helix</keyword>
<protein>
    <recommendedName>
        <fullName evidence="4">DoxX family protein</fullName>
    </recommendedName>
</protein>
<keyword evidence="3" id="KW-1185">Reference proteome</keyword>
<name>A0ABS2A2G7_9ACTN</name>
<keyword evidence="1" id="KW-0472">Membrane</keyword>
<feature type="transmembrane region" description="Helical" evidence="1">
    <location>
        <begin position="20"/>
        <end position="41"/>
    </location>
</feature>
<organism evidence="2 3">
    <name type="scientific">Paractinoplanes ovalisporus</name>
    <dbReference type="NCBI Taxonomy" id="2810368"/>
    <lineage>
        <taxon>Bacteria</taxon>
        <taxon>Bacillati</taxon>
        <taxon>Actinomycetota</taxon>
        <taxon>Actinomycetes</taxon>
        <taxon>Micromonosporales</taxon>
        <taxon>Micromonosporaceae</taxon>
        <taxon>Paractinoplanes</taxon>
    </lineage>
</organism>
<evidence type="ECO:0000313" key="2">
    <source>
        <dbReference type="EMBL" id="MBM2614024.1"/>
    </source>
</evidence>
<feature type="transmembrane region" description="Helical" evidence="1">
    <location>
        <begin position="109"/>
        <end position="131"/>
    </location>
</feature>
<reference evidence="2 3" key="1">
    <citation type="submission" date="2021-01" db="EMBL/GenBank/DDBJ databases">
        <title>Actinoplanes sp. nov. LDG1-06 isolated from lichen.</title>
        <authorList>
            <person name="Saeng-In P."/>
            <person name="Phongsopitanun W."/>
            <person name="Kanchanasin P."/>
            <person name="Yuki M."/>
            <person name="Kudo T."/>
            <person name="Ohkuma M."/>
            <person name="Tanasupawat S."/>
        </authorList>
    </citation>
    <scope>NUCLEOTIDE SEQUENCE [LARGE SCALE GENOMIC DNA]</scope>
    <source>
        <strain evidence="2 3">LDG1-06</strain>
    </source>
</reference>
<evidence type="ECO:0008006" key="4">
    <source>
        <dbReference type="Google" id="ProtNLM"/>
    </source>
</evidence>
<evidence type="ECO:0000256" key="1">
    <source>
        <dbReference type="SAM" id="Phobius"/>
    </source>
</evidence>
<dbReference type="Proteomes" id="UP000632138">
    <property type="component" value="Unassembled WGS sequence"/>
</dbReference>